<evidence type="ECO:0000313" key="1">
    <source>
        <dbReference type="EMBL" id="EIQ82150.1"/>
    </source>
</evidence>
<evidence type="ECO:0000313" key="2">
    <source>
        <dbReference type="Proteomes" id="UP000004423"/>
    </source>
</evidence>
<protein>
    <submittedName>
        <fullName evidence="1">Uncharacterized protein</fullName>
    </submittedName>
</protein>
<dbReference type="EMBL" id="AIDX01000001">
    <property type="protein sequence ID" value="EIQ82150.1"/>
    <property type="molecule type" value="Genomic_DNA"/>
</dbReference>
<dbReference type="AlphaFoldDB" id="A0AAV3FSX0"/>
<proteinExistence type="predicted"/>
<organism evidence="1 2">
    <name type="scientific">Streptococcus canis FSL Z3-227</name>
    <dbReference type="NCBI Taxonomy" id="482234"/>
    <lineage>
        <taxon>Bacteria</taxon>
        <taxon>Bacillati</taxon>
        <taxon>Bacillota</taxon>
        <taxon>Bacilli</taxon>
        <taxon>Lactobacillales</taxon>
        <taxon>Streptococcaceae</taxon>
        <taxon>Streptococcus</taxon>
    </lineage>
</organism>
<gene>
    <name evidence="1" type="ORF">SCAZ3_07245</name>
</gene>
<dbReference type="Proteomes" id="UP000004423">
    <property type="component" value="Unassembled WGS sequence"/>
</dbReference>
<reference evidence="1 2" key="1">
    <citation type="journal article" date="2012" name="PLoS ONE">
        <title>Gene Repertoire Evolution of Streptococcus pyogenes Inferred from Phylogenomic Analysis with Streptococcus canis and Streptococcus dysgalactiae.</title>
        <authorList>
            <person name="Lefebure T."/>
            <person name="Richards V.P."/>
            <person name="Lang P."/>
            <person name="Pavinski-Bitar P."/>
            <person name="Stanhope M.J."/>
        </authorList>
    </citation>
    <scope>NUCLEOTIDE SEQUENCE [LARGE SCALE GENOMIC DNA]</scope>
    <source>
        <strain evidence="1 2">FSL Z3-227</strain>
    </source>
</reference>
<comment type="caution">
    <text evidence="1">The sequence shown here is derived from an EMBL/GenBank/DDBJ whole genome shotgun (WGS) entry which is preliminary data.</text>
</comment>
<name>A0AAV3FSX0_STRCB</name>
<sequence>MQLRDTCISSGKNGNIALAKYFEKDLSLILPKITPIFSLLPPNRVWKHYQEYFMMIRLSTID</sequence>
<accession>A0AAV3FSX0</accession>